<evidence type="ECO:0000256" key="5">
    <source>
        <dbReference type="ARBA" id="ARBA00023125"/>
    </source>
</evidence>
<dbReference type="Pfam" id="PF14487">
    <property type="entry name" value="DarT"/>
    <property type="match status" value="1"/>
</dbReference>
<keyword evidence="4 6" id="KW-0548">Nucleotidyltransferase</keyword>
<evidence type="ECO:0000313" key="9">
    <source>
        <dbReference type="Proteomes" id="UP000033202"/>
    </source>
</evidence>
<dbReference type="PROSITE" id="PS52018">
    <property type="entry name" value="DART"/>
    <property type="match status" value="1"/>
</dbReference>
<sequence>MAVPENPKIYHIVHVDKLSSIIADGCLWSDAVMVQRGPAGTVIGMNNIKTRRLNELRLSSHPAVFVGQCVPFYFCPRSVMLYLIHRRNPELAYQGGQGPIVHLVADLKAAVDWAQANQRRWAFTLSNAGSYYFEDRSSLDQLDQIKWASVQTNHWAGSPTKEEKQAEFLLEMQFPWGLVEEIAVINQGVGQQVGQALAGAAHRPNTYIRPQWYY</sequence>
<proteinExistence type="inferred from homology"/>
<feature type="domain" description="DarT" evidence="7">
    <location>
        <begin position="7"/>
        <end position="214"/>
    </location>
</feature>
<dbReference type="GO" id="GO:0016779">
    <property type="term" value="F:nucleotidyltransferase activity"/>
    <property type="evidence" value="ECO:0007669"/>
    <property type="project" value="UniProtKB-UniRule"/>
</dbReference>
<keyword evidence="2 6" id="KW-0328">Glycosyltransferase</keyword>
<reference evidence="8 9" key="1">
    <citation type="submission" date="2015-04" db="EMBL/GenBank/DDBJ databases">
        <title>Whole genome shotgun sequence of Sphingomonas changbaiensis NBRC 104936.</title>
        <authorList>
            <person name="Katano-Makiyama Y."/>
            <person name="Hosoyama A."/>
            <person name="Hashimoto M."/>
            <person name="Noguchi M."/>
            <person name="Tsuchikane K."/>
            <person name="Ohji S."/>
            <person name="Yamazoe A."/>
            <person name="Ichikawa N."/>
            <person name="Kimura A."/>
            <person name="Fujita N."/>
        </authorList>
    </citation>
    <scope>NUCLEOTIDE SEQUENCE [LARGE SCALE GENOMIC DNA]</scope>
    <source>
        <strain evidence="8 9">NBRC 104936</strain>
    </source>
</reference>
<name>A0A0E9MSP8_9SPHN</name>
<organism evidence="8 9">
    <name type="scientific">Sphingomonas changbaiensis NBRC 104936</name>
    <dbReference type="NCBI Taxonomy" id="1219043"/>
    <lineage>
        <taxon>Bacteria</taxon>
        <taxon>Pseudomonadati</taxon>
        <taxon>Pseudomonadota</taxon>
        <taxon>Alphaproteobacteria</taxon>
        <taxon>Sphingomonadales</taxon>
        <taxon>Sphingomonadaceae</taxon>
        <taxon>Sphingomonas</taxon>
    </lineage>
</organism>
<evidence type="ECO:0000256" key="1">
    <source>
        <dbReference type="ARBA" id="ARBA00022649"/>
    </source>
</evidence>
<evidence type="ECO:0000256" key="4">
    <source>
        <dbReference type="ARBA" id="ARBA00022695"/>
    </source>
</evidence>
<dbReference type="GO" id="GO:0016757">
    <property type="term" value="F:glycosyltransferase activity"/>
    <property type="evidence" value="ECO:0007669"/>
    <property type="project" value="UniProtKB-UniRule"/>
</dbReference>
<gene>
    <name evidence="8" type="ORF">SCH01S_48_01550</name>
</gene>
<comment type="similarity">
    <text evidence="6">Belongs to the DarT ADP-ribosyltransferase family.</text>
</comment>
<dbReference type="Proteomes" id="UP000033202">
    <property type="component" value="Unassembled WGS sequence"/>
</dbReference>
<keyword evidence="9" id="KW-1185">Reference proteome</keyword>
<dbReference type="AlphaFoldDB" id="A0A0E9MSP8"/>
<feature type="binding site" evidence="6">
    <location>
        <position position="52"/>
    </location>
    <ligand>
        <name>NAD(+)</name>
        <dbReference type="ChEBI" id="CHEBI:57540"/>
    </ligand>
</feature>
<comment type="caution">
    <text evidence="8">The sequence shown here is derived from an EMBL/GenBank/DDBJ whole genome shotgun (WGS) entry which is preliminary data.</text>
</comment>
<dbReference type="STRING" id="1219043.SCH01S_48_01550"/>
<dbReference type="GO" id="GO:0003677">
    <property type="term" value="F:DNA binding"/>
    <property type="evidence" value="ECO:0007669"/>
    <property type="project" value="UniProtKB-UniRule"/>
</dbReference>
<keyword evidence="1 6" id="KW-1277">Toxin-antitoxin system</keyword>
<keyword evidence="5 6" id="KW-0238">DNA-binding</keyword>
<protein>
    <recommendedName>
        <fullName evidence="7">DarT domain-containing protein</fullName>
    </recommendedName>
</protein>
<dbReference type="InterPro" id="IPR029494">
    <property type="entry name" value="DarT"/>
</dbReference>
<keyword evidence="3 6" id="KW-0808">Transferase</keyword>
<comment type="catalytic activity">
    <reaction evidence="6">
        <text>a thymidine in DNA + NAD(+) = an N-(ADP-alpha-D-ribosyl)-thymidine in DNA + nicotinamide + H(+)</text>
        <dbReference type="Rhea" id="RHEA:71651"/>
        <dbReference type="Rhea" id="RHEA-COMP:13556"/>
        <dbReference type="Rhea" id="RHEA-COMP:18051"/>
        <dbReference type="ChEBI" id="CHEBI:15378"/>
        <dbReference type="ChEBI" id="CHEBI:17154"/>
        <dbReference type="ChEBI" id="CHEBI:57540"/>
        <dbReference type="ChEBI" id="CHEBI:137386"/>
        <dbReference type="ChEBI" id="CHEBI:191199"/>
    </reaction>
</comment>
<evidence type="ECO:0000259" key="7">
    <source>
        <dbReference type="PROSITE" id="PS52018"/>
    </source>
</evidence>
<feature type="binding site" evidence="6">
    <location>
        <begin position="11"/>
        <end position="13"/>
    </location>
    <ligand>
        <name>NAD(+)</name>
        <dbReference type="ChEBI" id="CHEBI:57540"/>
    </ligand>
</feature>
<dbReference type="EMBL" id="BBWU01000048">
    <property type="protein sequence ID" value="GAO40493.1"/>
    <property type="molecule type" value="Genomic_DNA"/>
</dbReference>
<dbReference type="OrthoDB" id="9813972at2"/>
<dbReference type="RefSeq" id="WP_046349266.1">
    <property type="nucleotide sequence ID" value="NZ_BBWU01000048.1"/>
</dbReference>
<evidence type="ECO:0000256" key="2">
    <source>
        <dbReference type="ARBA" id="ARBA00022676"/>
    </source>
</evidence>
<evidence type="ECO:0000256" key="6">
    <source>
        <dbReference type="PROSITE-ProRule" id="PRU01362"/>
    </source>
</evidence>
<feature type="active site" description="Proton acceptor" evidence="6">
    <location>
        <position position="52"/>
    </location>
</feature>
<accession>A0A0E9MSP8</accession>
<feature type="active site" evidence="6">
    <location>
        <position position="167"/>
    </location>
</feature>
<evidence type="ECO:0000256" key="3">
    <source>
        <dbReference type="ARBA" id="ARBA00022679"/>
    </source>
</evidence>
<comment type="caution">
    <text evidence="6">Lacks conserved residue(s) required for the propagation of feature annotation.</text>
</comment>
<evidence type="ECO:0000313" key="8">
    <source>
        <dbReference type="EMBL" id="GAO40493.1"/>
    </source>
</evidence>